<evidence type="ECO:0000256" key="2">
    <source>
        <dbReference type="ARBA" id="ARBA00022692"/>
    </source>
</evidence>
<dbReference type="PANTHER" id="PTHR16189">
    <property type="entry name" value="TRANSMEMBRANE PROTEIN 104-RELATED"/>
    <property type="match status" value="1"/>
</dbReference>
<proteinExistence type="inferred from homology"/>
<feature type="transmembrane region" description="Helical" evidence="8">
    <location>
        <begin position="124"/>
        <end position="146"/>
    </location>
</feature>
<feature type="transmembrane region" description="Helical" evidence="8">
    <location>
        <begin position="234"/>
        <end position="253"/>
    </location>
</feature>
<comment type="similarity">
    <text evidence="7">Belongs to the TMEM104 family.</text>
</comment>
<evidence type="ECO:0000256" key="7">
    <source>
        <dbReference type="ARBA" id="ARBA00038166"/>
    </source>
</evidence>
<evidence type="ECO:0000256" key="6">
    <source>
        <dbReference type="ARBA" id="ARBA00023180"/>
    </source>
</evidence>
<feature type="transmembrane region" description="Helical" evidence="8">
    <location>
        <begin position="273"/>
        <end position="292"/>
    </location>
</feature>
<organism evidence="10 11">
    <name type="scientific">Chara braunii</name>
    <name type="common">Braun's stonewort</name>
    <dbReference type="NCBI Taxonomy" id="69332"/>
    <lineage>
        <taxon>Eukaryota</taxon>
        <taxon>Viridiplantae</taxon>
        <taxon>Streptophyta</taxon>
        <taxon>Charophyceae</taxon>
        <taxon>Charales</taxon>
        <taxon>Characeae</taxon>
        <taxon>Chara</taxon>
    </lineage>
</organism>
<accession>A0A388LGJ3</accession>
<feature type="transmembrane region" description="Helical" evidence="8">
    <location>
        <begin position="152"/>
        <end position="185"/>
    </location>
</feature>
<evidence type="ECO:0000313" key="10">
    <source>
        <dbReference type="EMBL" id="GBG81387.1"/>
    </source>
</evidence>
<keyword evidence="3" id="KW-0029">Amino-acid transport</keyword>
<dbReference type="OMA" id="GHREGHP"/>
<keyword evidence="6" id="KW-0325">Glycoprotein</keyword>
<evidence type="ECO:0000313" key="11">
    <source>
        <dbReference type="Proteomes" id="UP000265515"/>
    </source>
</evidence>
<comment type="subcellular location">
    <subcellularLocation>
        <location evidence="1">Membrane</location>
        <topology evidence="1">Multi-pass membrane protein</topology>
    </subcellularLocation>
</comment>
<feature type="transmembrane region" description="Helical" evidence="8">
    <location>
        <begin position="661"/>
        <end position="683"/>
    </location>
</feature>
<reference evidence="10 11" key="1">
    <citation type="journal article" date="2018" name="Cell">
        <title>The Chara Genome: Secondary Complexity and Implications for Plant Terrestrialization.</title>
        <authorList>
            <person name="Nishiyama T."/>
            <person name="Sakayama H."/>
            <person name="Vries J.D."/>
            <person name="Buschmann H."/>
            <person name="Saint-Marcoux D."/>
            <person name="Ullrich K.K."/>
            <person name="Haas F.B."/>
            <person name="Vanderstraeten L."/>
            <person name="Becker D."/>
            <person name="Lang D."/>
            <person name="Vosolsobe S."/>
            <person name="Rombauts S."/>
            <person name="Wilhelmsson P.K.I."/>
            <person name="Janitza P."/>
            <person name="Kern R."/>
            <person name="Heyl A."/>
            <person name="Rumpler F."/>
            <person name="Villalobos L.I.A.C."/>
            <person name="Clay J.M."/>
            <person name="Skokan R."/>
            <person name="Toyoda A."/>
            <person name="Suzuki Y."/>
            <person name="Kagoshima H."/>
            <person name="Schijlen E."/>
            <person name="Tajeshwar N."/>
            <person name="Catarino B."/>
            <person name="Hetherington A.J."/>
            <person name="Saltykova A."/>
            <person name="Bonnot C."/>
            <person name="Breuninger H."/>
            <person name="Symeonidi A."/>
            <person name="Radhakrishnan G.V."/>
            <person name="Van Nieuwerburgh F."/>
            <person name="Deforce D."/>
            <person name="Chang C."/>
            <person name="Karol K.G."/>
            <person name="Hedrich R."/>
            <person name="Ulvskov P."/>
            <person name="Glockner G."/>
            <person name="Delwiche C.F."/>
            <person name="Petrasek J."/>
            <person name="Van de Peer Y."/>
            <person name="Friml J."/>
            <person name="Beilby M."/>
            <person name="Dolan L."/>
            <person name="Kohara Y."/>
            <person name="Sugano S."/>
            <person name="Fujiyama A."/>
            <person name="Delaux P.-M."/>
            <person name="Quint M."/>
            <person name="TheiBen G."/>
            <person name="Hagemann M."/>
            <person name="Harholt J."/>
            <person name="Dunand C."/>
            <person name="Zachgo S."/>
            <person name="Langdale J."/>
            <person name="Maumus F."/>
            <person name="Straeten D.V.D."/>
            <person name="Gould S.B."/>
            <person name="Rensing S.A."/>
        </authorList>
    </citation>
    <scope>NUCLEOTIDE SEQUENCE [LARGE SCALE GENOMIC DNA]</scope>
    <source>
        <strain evidence="10 11">S276</strain>
    </source>
</reference>
<feature type="transmembrane region" description="Helical" evidence="8">
    <location>
        <begin position="342"/>
        <end position="360"/>
    </location>
</feature>
<sequence>MNLSLFLGKGDHDKSQLRWVVVELAAGWKAVAASAEHKFSLIWAKATRVSGAAAAAIAAAGRGVGGGEGEAAAAAAADSQAEAAKGGRSCGGPSTGSLERHGDLKSSIMAGGGGAERGVTYGPLVGSIFLFNLFIGTGVLALPALLLKAGWVLSTIFLIIVACLSFVGVTFMIECMATANAILLLRKKMSLLQGHTAEDVPLLPTSQGRDPFSIVLRMEMGEMANLFFNDVGKILFYCTLIAYFVGDIIIYSTVIPKSIVDFIYGPVAPPSAFFVYLAIFSAFIVPFCFFDFQKTKPLQLATMGMRQAGLLIILILSWRTIYENGSRAPEIPKAAPSGLPNLFGGAVYSFMCHHSLPGIITPIKDKSRLSWVVGRTLATVFAVYMSMFLSCAIAFGSAVSDPITFNFGPDKFGFVGGFLVLFPVFTLSSNFPMVAITLRNNLDTLWTLLQSRTETGEAQCDSHIPRTAGWMTSSAGNLVAQMVRSAPPKGKGKRKLLLDCEPEGVNAVDDPERRSGDRQGEWSISHEEEEEEFAEQVLVDAGHYNNEARNAADLRPRIDVSLARRTVLTILTVGPPLALTALAEMWSVDLNSLVGTTGLYAGCGVMFVIPACLVLCARRELAKESAAFALESNSSSSADYAIAESFISTNNPHASPFRGTAWVAVLLVWAVIATIFNIVQKILDFNQRYP</sequence>
<dbReference type="Gramene" id="GBG81387">
    <property type="protein sequence ID" value="GBG81387"/>
    <property type="gene ID" value="CBR_g32061"/>
</dbReference>
<evidence type="ECO:0000256" key="5">
    <source>
        <dbReference type="ARBA" id="ARBA00023136"/>
    </source>
</evidence>
<dbReference type="GO" id="GO:0016020">
    <property type="term" value="C:membrane"/>
    <property type="evidence" value="ECO:0007669"/>
    <property type="project" value="UniProtKB-SubCell"/>
</dbReference>
<keyword evidence="5 8" id="KW-0472">Membrane</keyword>
<dbReference type="Pfam" id="PF01490">
    <property type="entry name" value="Aa_trans"/>
    <property type="match status" value="1"/>
</dbReference>
<dbReference type="InterPro" id="IPR013057">
    <property type="entry name" value="AA_transpt_TM"/>
</dbReference>
<keyword evidence="2 8" id="KW-0812">Transmembrane</keyword>
<name>A0A388LGJ3_CHABU</name>
<dbReference type="OrthoDB" id="294541at2759"/>
<evidence type="ECO:0000256" key="4">
    <source>
        <dbReference type="ARBA" id="ARBA00022989"/>
    </source>
</evidence>
<evidence type="ECO:0000259" key="9">
    <source>
        <dbReference type="Pfam" id="PF01490"/>
    </source>
</evidence>
<protein>
    <recommendedName>
        <fullName evidence="9">Amino acid transporter transmembrane domain-containing protein</fullName>
    </recommendedName>
</protein>
<feature type="transmembrane region" description="Helical" evidence="8">
    <location>
        <begin position="415"/>
        <end position="438"/>
    </location>
</feature>
<feature type="transmembrane region" description="Helical" evidence="8">
    <location>
        <begin position="598"/>
        <end position="617"/>
    </location>
</feature>
<feature type="domain" description="Amino acid transporter transmembrane" evidence="9">
    <location>
        <begin position="126"/>
        <end position="445"/>
    </location>
</feature>
<keyword evidence="4 8" id="KW-1133">Transmembrane helix</keyword>
<keyword evidence="11" id="KW-1185">Reference proteome</keyword>
<dbReference type="Proteomes" id="UP000265515">
    <property type="component" value="Unassembled WGS sequence"/>
</dbReference>
<feature type="transmembrane region" description="Helical" evidence="8">
    <location>
        <begin position="372"/>
        <end position="395"/>
    </location>
</feature>
<feature type="transmembrane region" description="Helical" evidence="8">
    <location>
        <begin position="304"/>
        <end position="322"/>
    </location>
</feature>
<evidence type="ECO:0000256" key="3">
    <source>
        <dbReference type="ARBA" id="ARBA00022970"/>
    </source>
</evidence>
<dbReference type="PANTHER" id="PTHR16189:SF0">
    <property type="entry name" value="TRANSMEMBRANE PROTEIN 104"/>
    <property type="match status" value="1"/>
</dbReference>
<dbReference type="EMBL" id="BFEA01000373">
    <property type="protein sequence ID" value="GBG81387.1"/>
    <property type="molecule type" value="Genomic_DNA"/>
</dbReference>
<feature type="transmembrane region" description="Helical" evidence="8">
    <location>
        <begin position="567"/>
        <end position="586"/>
    </location>
</feature>
<keyword evidence="3" id="KW-0813">Transport</keyword>
<dbReference type="GO" id="GO:0006865">
    <property type="term" value="P:amino acid transport"/>
    <property type="evidence" value="ECO:0007669"/>
    <property type="project" value="UniProtKB-KW"/>
</dbReference>
<comment type="caution">
    <text evidence="10">The sequence shown here is derived from an EMBL/GenBank/DDBJ whole genome shotgun (WGS) entry which is preliminary data.</text>
</comment>
<evidence type="ECO:0000256" key="8">
    <source>
        <dbReference type="SAM" id="Phobius"/>
    </source>
</evidence>
<dbReference type="AlphaFoldDB" id="A0A388LGJ3"/>
<gene>
    <name evidence="10" type="ORF">CBR_g32061</name>
</gene>
<evidence type="ECO:0000256" key="1">
    <source>
        <dbReference type="ARBA" id="ARBA00004141"/>
    </source>
</evidence>